<name>A0A6A5QB97_AMPQU</name>
<feature type="non-terminal residue" evidence="1">
    <location>
        <position position="175"/>
    </location>
</feature>
<evidence type="ECO:0000313" key="1">
    <source>
        <dbReference type="EMBL" id="KAF1912795.1"/>
    </source>
</evidence>
<organism evidence="1 2">
    <name type="scientific">Ampelomyces quisqualis</name>
    <name type="common">Powdery mildew agent</name>
    <dbReference type="NCBI Taxonomy" id="50730"/>
    <lineage>
        <taxon>Eukaryota</taxon>
        <taxon>Fungi</taxon>
        <taxon>Dikarya</taxon>
        <taxon>Ascomycota</taxon>
        <taxon>Pezizomycotina</taxon>
        <taxon>Dothideomycetes</taxon>
        <taxon>Pleosporomycetidae</taxon>
        <taxon>Pleosporales</taxon>
        <taxon>Pleosporineae</taxon>
        <taxon>Phaeosphaeriaceae</taxon>
        <taxon>Ampelomyces</taxon>
    </lineage>
</organism>
<proteinExistence type="predicted"/>
<keyword evidence="2" id="KW-1185">Reference proteome</keyword>
<evidence type="ECO:0000313" key="2">
    <source>
        <dbReference type="Proteomes" id="UP000800096"/>
    </source>
</evidence>
<feature type="non-terminal residue" evidence="1">
    <location>
        <position position="1"/>
    </location>
</feature>
<gene>
    <name evidence="1" type="ORF">BDU57DRAFT_419737</name>
</gene>
<dbReference type="AlphaFoldDB" id="A0A6A5QB97"/>
<dbReference type="Proteomes" id="UP000800096">
    <property type="component" value="Unassembled WGS sequence"/>
</dbReference>
<protein>
    <submittedName>
        <fullName evidence="1">Uncharacterized protein</fullName>
    </submittedName>
</protein>
<reference evidence="1" key="1">
    <citation type="journal article" date="2020" name="Stud. Mycol.">
        <title>101 Dothideomycetes genomes: a test case for predicting lifestyles and emergence of pathogens.</title>
        <authorList>
            <person name="Haridas S."/>
            <person name="Albert R."/>
            <person name="Binder M."/>
            <person name="Bloem J."/>
            <person name="Labutti K."/>
            <person name="Salamov A."/>
            <person name="Andreopoulos B."/>
            <person name="Baker S."/>
            <person name="Barry K."/>
            <person name="Bills G."/>
            <person name="Bluhm B."/>
            <person name="Cannon C."/>
            <person name="Castanera R."/>
            <person name="Culley D."/>
            <person name="Daum C."/>
            <person name="Ezra D."/>
            <person name="Gonzalez J."/>
            <person name="Henrissat B."/>
            <person name="Kuo A."/>
            <person name="Liang C."/>
            <person name="Lipzen A."/>
            <person name="Lutzoni F."/>
            <person name="Magnuson J."/>
            <person name="Mondo S."/>
            <person name="Nolan M."/>
            <person name="Ohm R."/>
            <person name="Pangilinan J."/>
            <person name="Park H.-J."/>
            <person name="Ramirez L."/>
            <person name="Alfaro M."/>
            <person name="Sun H."/>
            <person name="Tritt A."/>
            <person name="Yoshinaga Y."/>
            <person name="Zwiers L.-H."/>
            <person name="Turgeon B."/>
            <person name="Goodwin S."/>
            <person name="Spatafora J."/>
            <person name="Crous P."/>
            <person name="Grigoriev I."/>
        </authorList>
    </citation>
    <scope>NUCLEOTIDE SEQUENCE</scope>
    <source>
        <strain evidence="1">HMLAC05119</strain>
    </source>
</reference>
<sequence length="175" mass="19183">VNNEAIETWFPDIAAQLPWAEFNGERLVDEIAHAIAQHGVENVSTDHVRITLKQLFATFPTTSANSERADAVHGNLDARMTEDIHGGAPWQGLKSCRQCFLILACLARCAPSSPLAIVLSNWLAENASAVSRHEDLHLLPSWGIALHKMQGIIHDSILAQVANSLMYPGPPTWHP</sequence>
<dbReference type="OrthoDB" id="10628551at2759"/>
<accession>A0A6A5QB97</accession>
<dbReference type="EMBL" id="ML979139">
    <property type="protein sequence ID" value="KAF1912795.1"/>
    <property type="molecule type" value="Genomic_DNA"/>
</dbReference>